<protein>
    <submittedName>
        <fullName evidence="1">Uncharacterized protein</fullName>
    </submittedName>
</protein>
<name>A0A9P7KQB3_9HYPO</name>
<dbReference type="Proteomes" id="UP000782241">
    <property type="component" value="Unassembled WGS sequence"/>
</dbReference>
<accession>A0A9P7KQB3</accession>
<proteinExistence type="predicted"/>
<organism evidence="1 2">
    <name type="scientific">Fusarium avenaceum</name>
    <dbReference type="NCBI Taxonomy" id="40199"/>
    <lineage>
        <taxon>Eukaryota</taxon>
        <taxon>Fungi</taxon>
        <taxon>Dikarya</taxon>
        <taxon>Ascomycota</taxon>
        <taxon>Pezizomycotina</taxon>
        <taxon>Sordariomycetes</taxon>
        <taxon>Hypocreomycetidae</taxon>
        <taxon>Hypocreales</taxon>
        <taxon>Nectriaceae</taxon>
        <taxon>Fusarium</taxon>
        <taxon>Fusarium tricinctum species complex</taxon>
    </lineage>
</organism>
<evidence type="ECO:0000313" key="2">
    <source>
        <dbReference type="Proteomes" id="UP000782241"/>
    </source>
</evidence>
<evidence type="ECO:0000313" key="1">
    <source>
        <dbReference type="EMBL" id="KAG5658064.1"/>
    </source>
</evidence>
<dbReference type="EMBL" id="JAGPUO010000015">
    <property type="protein sequence ID" value="KAG5658064.1"/>
    <property type="molecule type" value="Genomic_DNA"/>
</dbReference>
<comment type="caution">
    <text evidence="1">The sequence shown here is derived from an EMBL/GenBank/DDBJ whole genome shotgun (WGS) entry which is preliminary data.</text>
</comment>
<sequence length="89" mass="9310">MDAALAVAAGCSGTTEVAGLPIEFDVSAAGSAADKHAEAVVLDEKTEVSVVAVDCEEDNRFAVADTAEEQAYEEEKYSVLVLQVSQQVF</sequence>
<dbReference type="AlphaFoldDB" id="A0A9P7KQB3"/>
<gene>
    <name evidence="1" type="ORF">KAF25_007015</name>
</gene>
<reference evidence="1" key="1">
    <citation type="submission" date="2021-04" db="EMBL/GenBank/DDBJ databases">
        <title>Draft genome of Fusarium avenaceum strain F156N33, isolated from an atmospheric sample in Virginia.</title>
        <authorList>
            <person name="Yang S."/>
            <person name="Vinatzer B.A."/>
            <person name="Coleman J."/>
        </authorList>
    </citation>
    <scope>NUCLEOTIDE SEQUENCE</scope>
    <source>
        <strain evidence="1">F156N33</strain>
    </source>
</reference>
<keyword evidence="2" id="KW-1185">Reference proteome</keyword>